<dbReference type="InterPro" id="IPR013324">
    <property type="entry name" value="RNA_pol_sigma_r3/r4-like"/>
</dbReference>
<evidence type="ECO:0008006" key="5">
    <source>
        <dbReference type="Google" id="ProtNLM"/>
    </source>
</evidence>
<dbReference type="EMBL" id="SOFD01000028">
    <property type="protein sequence ID" value="TFB76114.1"/>
    <property type="molecule type" value="Genomic_DNA"/>
</dbReference>
<dbReference type="Proteomes" id="UP000199639">
    <property type="component" value="Unassembled WGS sequence"/>
</dbReference>
<dbReference type="STRING" id="1424659.SAMN05216368_1098"/>
<sequence length="116" mass="12863">MLYLASLDDVTETGQSLFGRLVSDAPSAEEVMEELDEEEIRARRLNEIVATLTVDEQYVIRGVFGFDGQEPRTMRAIAADLGLGEYRVSAIRDEAMNRISIRAKIRPNGAVFGAAR</sequence>
<dbReference type="SUPFAM" id="SSF88659">
    <property type="entry name" value="Sigma3 and sigma4 domains of RNA polymerase sigma factors"/>
    <property type="match status" value="1"/>
</dbReference>
<protein>
    <recommendedName>
        <fullName evidence="5">RNA polymerase sigma-70 region 4 domain-containing protein</fullName>
    </recommendedName>
</protein>
<dbReference type="Gene3D" id="1.20.140.160">
    <property type="match status" value="1"/>
</dbReference>
<dbReference type="RefSeq" id="WP_092341327.1">
    <property type="nucleotide sequence ID" value="NZ_FNIB01000009.1"/>
</dbReference>
<organism evidence="1 3">
    <name type="scientific">Cryobacterium flavum</name>
    <dbReference type="NCBI Taxonomy" id="1424659"/>
    <lineage>
        <taxon>Bacteria</taxon>
        <taxon>Bacillati</taxon>
        <taxon>Actinomycetota</taxon>
        <taxon>Actinomycetes</taxon>
        <taxon>Micrococcales</taxon>
        <taxon>Microbacteriaceae</taxon>
        <taxon>Cryobacterium</taxon>
    </lineage>
</organism>
<reference evidence="2 4" key="2">
    <citation type="submission" date="2019-03" db="EMBL/GenBank/DDBJ databases">
        <title>Genomics of glacier-inhabiting Cryobacterium strains.</title>
        <authorList>
            <person name="Liu Q."/>
            <person name="Xin Y.-H."/>
        </authorList>
    </citation>
    <scope>NUCLEOTIDE SEQUENCE [LARGE SCALE GENOMIC DNA]</scope>
    <source>
        <strain evidence="2 4">Hh8</strain>
    </source>
</reference>
<evidence type="ECO:0000313" key="3">
    <source>
        <dbReference type="Proteomes" id="UP000199639"/>
    </source>
</evidence>
<dbReference type="AlphaFoldDB" id="A0A4R8V1L3"/>
<reference evidence="1 3" key="1">
    <citation type="submission" date="2016-10" db="EMBL/GenBank/DDBJ databases">
        <authorList>
            <person name="Varghese N."/>
            <person name="Submissions S."/>
        </authorList>
    </citation>
    <scope>NUCLEOTIDE SEQUENCE [LARGE SCALE GENOMIC DNA]</scope>
    <source>
        <strain evidence="1 3">CGMCC 1.11215</strain>
    </source>
</reference>
<proteinExistence type="predicted"/>
<gene>
    <name evidence="2" type="ORF">E3O21_11710</name>
    <name evidence="1" type="ORF">SAMN05216368_1098</name>
</gene>
<keyword evidence="4" id="KW-1185">Reference proteome</keyword>
<dbReference type="EMBL" id="FNIB01000009">
    <property type="protein sequence ID" value="SDN99971.1"/>
    <property type="molecule type" value="Genomic_DNA"/>
</dbReference>
<evidence type="ECO:0000313" key="4">
    <source>
        <dbReference type="Proteomes" id="UP000298252"/>
    </source>
</evidence>
<name>A0A4R8V1L3_9MICO</name>
<accession>A0A4R8V1L3</accession>
<evidence type="ECO:0000313" key="2">
    <source>
        <dbReference type="EMBL" id="TFB76114.1"/>
    </source>
</evidence>
<dbReference type="Proteomes" id="UP000298252">
    <property type="component" value="Unassembled WGS sequence"/>
</dbReference>
<evidence type="ECO:0000313" key="1">
    <source>
        <dbReference type="EMBL" id="SDN99971.1"/>
    </source>
</evidence>